<comment type="subcellular location">
    <subcellularLocation>
        <location evidence="9">Cytoplasm</location>
    </subcellularLocation>
</comment>
<comment type="function">
    <text evidence="9">Catalyzes the formation of N(4)-acetylcytidine (ac(4)C) at the wobble position of tRNA(Met), by using acetyl-CoA as an acetyl donor and ATP (or GTP).</text>
</comment>
<evidence type="ECO:0000256" key="4">
    <source>
        <dbReference type="ARBA" id="ARBA00022694"/>
    </source>
</evidence>
<evidence type="ECO:0000313" key="14">
    <source>
        <dbReference type="Proteomes" id="UP001556709"/>
    </source>
</evidence>
<dbReference type="InterPro" id="IPR027417">
    <property type="entry name" value="P-loop_NTPase"/>
</dbReference>
<feature type="domain" description="TmcA/NAT10 N-terminal" evidence="11">
    <location>
        <begin position="2"/>
        <end position="136"/>
    </location>
</feature>
<keyword evidence="2 9" id="KW-0820">tRNA-binding</keyword>
<evidence type="ECO:0000259" key="11">
    <source>
        <dbReference type="Pfam" id="PF08351"/>
    </source>
</evidence>
<reference evidence="13 14" key="1">
    <citation type="submission" date="2024-02" db="EMBL/GenBank/DDBJ databases">
        <title>New especies of Spiribacter isolated from saline water.</title>
        <authorList>
            <person name="Leon M.J."/>
            <person name="De La Haba R."/>
            <person name="Sanchez-Porro C."/>
            <person name="Ventosa A."/>
        </authorList>
    </citation>
    <scope>NUCLEOTIDE SEQUENCE [LARGE SCALE GENOMIC DNA]</scope>
    <source>
        <strain evidence="14">ag22IC6-390</strain>
    </source>
</reference>
<evidence type="ECO:0000256" key="3">
    <source>
        <dbReference type="ARBA" id="ARBA00022679"/>
    </source>
</evidence>
<evidence type="ECO:0000259" key="10">
    <source>
        <dbReference type="Pfam" id="PF05127"/>
    </source>
</evidence>
<dbReference type="InterPro" id="IPR013562">
    <property type="entry name" value="TmcA/NAT10_N"/>
</dbReference>
<evidence type="ECO:0000259" key="12">
    <source>
        <dbReference type="Pfam" id="PF13718"/>
    </source>
</evidence>
<evidence type="ECO:0000256" key="6">
    <source>
        <dbReference type="ARBA" id="ARBA00022840"/>
    </source>
</evidence>
<feature type="domain" description="TcmA/NAT10 helicase" evidence="10">
    <location>
        <begin position="189"/>
        <end position="331"/>
    </location>
</feature>
<dbReference type="SUPFAM" id="SSF55729">
    <property type="entry name" value="Acyl-CoA N-acyltransferases (Nat)"/>
    <property type="match status" value="1"/>
</dbReference>
<dbReference type="Pfam" id="PF08351">
    <property type="entry name" value="TmcA_N"/>
    <property type="match status" value="1"/>
</dbReference>
<dbReference type="InterPro" id="IPR007807">
    <property type="entry name" value="TcmA/NAT10_helicase"/>
</dbReference>
<dbReference type="GO" id="GO:0016746">
    <property type="term" value="F:acyltransferase activity"/>
    <property type="evidence" value="ECO:0007669"/>
    <property type="project" value="UniProtKB-KW"/>
</dbReference>
<feature type="domain" description="N-acetyltransferase" evidence="12">
    <location>
        <begin position="372"/>
        <end position="484"/>
    </location>
</feature>
<comment type="caution">
    <text evidence="13">The sequence shown here is derived from an EMBL/GenBank/DDBJ whole genome shotgun (WGS) entry which is preliminary data.</text>
</comment>
<dbReference type="Pfam" id="PF05127">
    <property type="entry name" value="NAT10_TcmA_helicase"/>
    <property type="match status" value="1"/>
</dbReference>
<accession>A0ABV3T9Q4</accession>
<dbReference type="InterPro" id="IPR032672">
    <property type="entry name" value="TmcA/NAT10/Kre33"/>
</dbReference>
<organism evidence="13 14">
    <name type="scientific">Spiribacter pallidus</name>
    <dbReference type="NCBI Taxonomy" id="1987936"/>
    <lineage>
        <taxon>Bacteria</taxon>
        <taxon>Pseudomonadati</taxon>
        <taxon>Pseudomonadota</taxon>
        <taxon>Gammaproteobacteria</taxon>
        <taxon>Chromatiales</taxon>
        <taxon>Ectothiorhodospiraceae</taxon>
        <taxon>Spiribacter</taxon>
    </lineage>
</organism>
<comment type="similarity">
    <text evidence="9">Belongs to the TmcA family.</text>
</comment>
<dbReference type="HAMAP" id="MF_01886">
    <property type="entry name" value="tRNA_acetyltr_TmcA"/>
    <property type="match status" value="1"/>
</dbReference>
<keyword evidence="3 9" id="KW-0808">Transferase</keyword>
<dbReference type="Gene3D" id="3.40.50.300">
    <property type="entry name" value="P-loop containing nucleotide triphosphate hydrolases"/>
    <property type="match status" value="1"/>
</dbReference>
<comment type="caution">
    <text evidence="9">Lacks conserved residue(s) required for the propagation of feature annotation.</text>
</comment>
<dbReference type="RefSeq" id="WP_367958138.1">
    <property type="nucleotide sequence ID" value="NZ_JBAKFK010000001.1"/>
</dbReference>
<dbReference type="InterPro" id="IPR016181">
    <property type="entry name" value="Acyl_CoA_acyltransferase"/>
</dbReference>
<proteinExistence type="inferred from homology"/>
<dbReference type="Gene3D" id="1.20.120.890">
    <property type="entry name" value="tRNA(Met) cytidine acetyltransferase, tail domain"/>
    <property type="match status" value="1"/>
</dbReference>
<evidence type="ECO:0000256" key="9">
    <source>
        <dbReference type="HAMAP-Rule" id="MF_01886"/>
    </source>
</evidence>
<feature type="binding site" evidence="9">
    <location>
        <position position="313"/>
    </location>
    <ligand>
        <name>ATP</name>
        <dbReference type="ChEBI" id="CHEBI:30616"/>
    </ligand>
</feature>
<keyword evidence="5 9" id="KW-0547">Nucleotide-binding</keyword>
<keyword evidence="6 9" id="KW-0067">ATP-binding</keyword>
<evidence type="ECO:0000313" key="13">
    <source>
        <dbReference type="EMBL" id="MEX0468359.1"/>
    </source>
</evidence>
<dbReference type="Pfam" id="PF13718">
    <property type="entry name" value="GNAT_acetyltr_2"/>
    <property type="match status" value="1"/>
</dbReference>
<dbReference type="InterPro" id="IPR024914">
    <property type="entry name" value="tRNA_acetyltr_TmcA"/>
</dbReference>
<dbReference type="SUPFAM" id="SSF52540">
    <property type="entry name" value="P-loop containing nucleoside triphosphate hydrolases"/>
    <property type="match status" value="1"/>
</dbReference>
<dbReference type="PANTHER" id="PTHR10925">
    <property type="entry name" value="N-ACETYLTRANSFERASE 10"/>
    <property type="match status" value="1"/>
</dbReference>
<dbReference type="CDD" id="cd04301">
    <property type="entry name" value="NAT_SF"/>
    <property type="match status" value="1"/>
</dbReference>
<dbReference type="Gene3D" id="3.40.630.30">
    <property type="match status" value="1"/>
</dbReference>
<gene>
    <name evidence="9" type="primary">tmcA</name>
    <name evidence="13" type="ORF">V6X73_01235</name>
</gene>
<dbReference type="Gene3D" id="3.40.50.11040">
    <property type="match status" value="1"/>
</dbReference>
<keyword evidence="4 9" id="KW-0819">tRNA processing</keyword>
<evidence type="ECO:0000256" key="2">
    <source>
        <dbReference type="ARBA" id="ARBA00022555"/>
    </source>
</evidence>
<comment type="catalytic activity">
    <reaction evidence="9">
        <text>cytidine(34) in elongator tRNA(Met) + acetyl-CoA + ATP + H2O = N(4)-acetylcytidine(34) in elongator tRNA(Met) + ADP + phosphate + CoA + H(+)</text>
        <dbReference type="Rhea" id="RHEA:43788"/>
        <dbReference type="Rhea" id="RHEA-COMP:10693"/>
        <dbReference type="Rhea" id="RHEA-COMP:10694"/>
        <dbReference type="ChEBI" id="CHEBI:15377"/>
        <dbReference type="ChEBI" id="CHEBI:15378"/>
        <dbReference type="ChEBI" id="CHEBI:30616"/>
        <dbReference type="ChEBI" id="CHEBI:43474"/>
        <dbReference type="ChEBI" id="CHEBI:57287"/>
        <dbReference type="ChEBI" id="CHEBI:57288"/>
        <dbReference type="ChEBI" id="CHEBI:74900"/>
        <dbReference type="ChEBI" id="CHEBI:82748"/>
        <dbReference type="ChEBI" id="CHEBI:456216"/>
        <dbReference type="EC" id="2.3.1.193"/>
    </reaction>
</comment>
<keyword evidence="1 9" id="KW-0963">Cytoplasm</keyword>
<keyword evidence="8 9" id="KW-0012">Acyltransferase</keyword>
<keyword evidence="7 9" id="KW-0694">RNA-binding</keyword>
<sequence length="671" mass="72816">MNTRQRRLIWLAGDRADGEAAAARLLRSFPPERLAWVGDGGPDHLNNTPCGRGRSLLGKTLDVGVLNAHTGLDPDDLGILAGTIRGGGALVLISPATDDWTMLEDTACQRWLSHGRQPAALGDGFITRLIGWLQATRWVERPRLDSLRPLTRPGAGPDPAILEPTPDQRQAMDEIAALTRQDEAGVLLLTADRGRGKSTALGLAMGRQPGRARLTGPSRSAVHTAIEHSGSTPPAFIAPEDVRRDEAVLFVDEAAALPLARVQQLLRDNPRCVLTGTVHGYEGSGHGMTLRLHRWLAGLGRPLVHRHLAQPVRWPDDDRLEALIHRILLLDAEPAPLEATAPEAPTAGRAHAEAVDARALAVDESALAEAFGLLVGAHYRTRPRDLRQMLDDPDVRIWRIREHGQTTAVAIVRQEGGLARRLGEAIHQGRRRPRGHLIAQSLAFHAGIPRAPTCRGLRIQRLAVHPHRHRQGLGSELVAAIGQWAALQGLDWIGASFGSDPDLLAFWWANGVWPVRLGNQADPRSGQPSVIVLKPLSRRGEALYRSARARLAVHLPDQIAAATPALDPAIVAALQRELPSPDETAIDARDLRAFARGQRLLLDSRGALARLLARPVCASNLSDRERRVLDAALASPQDARSLSAATGTDGRRKAITKLRRLTLKLLDNAHD</sequence>
<dbReference type="EC" id="2.3.1.193" evidence="9"/>
<name>A0ABV3T9Q4_9GAMM</name>
<dbReference type="InterPro" id="IPR000182">
    <property type="entry name" value="GNAT_dom"/>
</dbReference>
<dbReference type="PANTHER" id="PTHR10925:SF5">
    <property type="entry name" value="RNA CYTIDINE ACETYLTRANSFERASE"/>
    <property type="match status" value="1"/>
</dbReference>
<dbReference type="Proteomes" id="UP001556709">
    <property type="component" value="Unassembled WGS sequence"/>
</dbReference>
<keyword evidence="14" id="KW-1185">Reference proteome</keyword>
<evidence type="ECO:0000256" key="7">
    <source>
        <dbReference type="ARBA" id="ARBA00022884"/>
    </source>
</evidence>
<evidence type="ECO:0000256" key="5">
    <source>
        <dbReference type="ARBA" id="ARBA00022741"/>
    </source>
</evidence>
<dbReference type="InterPro" id="IPR038321">
    <property type="entry name" value="TmcA_C_sf"/>
</dbReference>
<feature type="binding site" evidence="9">
    <location>
        <position position="168"/>
    </location>
    <ligand>
        <name>ATP</name>
        <dbReference type="ChEBI" id="CHEBI:30616"/>
    </ligand>
</feature>
<evidence type="ECO:0000256" key="8">
    <source>
        <dbReference type="ARBA" id="ARBA00023315"/>
    </source>
</evidence>
<protein>
    <recommendedName>
        <fullName evidence="9">tRNA(Met) cytidine acetyltransferase TmcA</fullName>
        <ecNumber evidence="9">2.3.1.193</ecNumber>
    </recommendedName>
</protein>
<dbReference type="EMBL" id="JBAKFM010000001">
    <property type="protein sequence ID" value="MEX0468359.1"/>
    <property type="molecule type" value="Genomic_DNA"/>
</dbReference>
<evidence type="ECO:0000256" key="1">
    <source>
        <dbReference type="ARBA" id="ARBA00022490"/>
    </source>
</evidence>